<accession>A0A0E0G6Q5</accession>
<dbReference type="Proteomes" id="UP000006591">
    <property type="component" value="Chromosome 2"/>
</dbReference>
<dbReference type="AlphaFoldDB" id="A0A0E0G6Q5"/>
<keyword evidence="1" id="KW-0812">Transmembrane</keyword>
<dbReference type="Gramene" id="ONIVA02G18320.1">
    <property type="protein sequence ID" value="ONIVA02G18320.1"/>
    <property type="gene ID" value="ONIVA02G18320"/>
</dbReference>
<dbReference type="InterPro" id="IPR053197">
    <property type="entry name" value="F-box_SCFL_complex_component"/>
</dbReference>
<evidence type="ECO:0000256" key="1">
    <source>
        <dbReference type="SAM" id="Phobius"/>
    </source>
</evidence>
<keyword evidence="3" id="KW-1185">Reference proteome</keyword>
<name>A0A0E0G6Q5_ORYNI</name>
<dbReference type="HOGENOM" id="CLU_1083306_0_0_1"/>
<reference evidence="2" key="1">
    <citation type="submission" date="2015-04" db="UniProtKB">
        <authorList>
            <consortium name="EnsemblPlants"/>
        </authorList>
    </citation>
    <scope>IDENTIFICATION</scope>
    <source>
        <strain evidence="2">SL10</strain>
    </source>
</reference>
<organism evidence="2">
    <name type="scientific">Oryza nivara</name>
    <name type="common">Indian wild rice</name>
    <name type="synonym">Oryza sativa f. spontanea</name>
    <dbReference type="NCBI Taxonomy" id="4536"/>
    <lineage>
        <taxon>Eukaryota</taxon>
        <taxon>Viridiplantae</taxon>
        <taxon>Streptophyta</taxon>
        <taxon>Embryophyta</taxon>
        <taxon>Tracheophyta</taxon>
        <taxon>Spermatophyta</taxon>
        <taxon>Magnoliopsida</taxon>
        <taxon>Liliopsida</taxon>
        <taxon>Poales</taxon>
        <taxon>Poaceae</taxon>
        <taxon>BOP clade</taxon>
        <taxon>Oryzoideae</taxon>
        <taxon>Oryzeae</taxon>
        <taxon>Oryzinae</taxon>
        <taxon>Oryza</taxon>
    </lineage>
</organism>
<dbReference type="PANTHER" id="PTHR34223">
    <property type="entry name" value="OS11G0201299 PROTEIN"/>
    <property type="match status" value="1"/>
</dbReference>
<sequence length="257" mass="29578">MKLREEKILFTHQGLRSSQTRETRKWSWLVGADHIIKLLQYLLSFLQSREAVRVCSPSVGTVPVIQINDVDNFSSVQQLNKFVIHLLLHHEWTPLYVYELDSFHNGLQVLVMHRTKILVEKMLSQSVISLSISQCNFELNTRTRISAPSLVSLELTEILGWTHALESLPSWMIAVRTIAYTATLGIVVIMFHVETTAQESMVSMMMIVCFSVVCRICWFGPVVYILRHFLVVDKLTVQPKEKPKVKIEKDHGLTYLN</sequence>
<keyword evidence="1" id="KW-0472">Membrane</keyword>
<feature type="transmembrane region" description="Helical" evidence="1">
    <location>
        <begin position="173"/>
        <end position="193"/>
    </location>
</feature>
<dbReference type="STRING" id="4536.A0A0E0G6Q5"/>
<proteinExistence type="predicted"/>
<evidence type="ECO:0000313" key="2">
    <source>
        <dbReference type="EnsemblPlants" id="ONIVA02G18320.1"/>
    </source>
</evidence>
<protein>
    <submittedName>
        <fullName evidence="2">Uncharacterized protein</fullName>
    </submittedName>
</protein>
<dbReference type="PANTHER" id="PTHR34223:SF51">
    <property type="entry name" value="OS06G0556300 PROTEIN"/>
    <property type="match status" value="1"/>
</dbReference>
<feature type="transmembrane region" description="Helical" evidence="1">
    <location>
        <begin position="205"/>
        <end position="226"/>
    </location>
</feature>
<keyword evidence="1" id="KW-1133">Transmembrane helix</keyword>
<dbReference type="EnsemblPlants" id="ONIVA02G18320.1">
    <property type="protein sequence ID" value="ONIVA02G18320.1"/>
    <property type="gene ID" value="ONIVA02G18320"/>
</dbReference>
<reference evidence="2" key="2">
    <citation type="submission" date="2018-04" db="EMBL/GenBank/DDBJ databases">
        <title>OnivRS2 (Oryza nivara Reference Sequence Version 2).</title>
        <authorList>
            <person name="Zhang J."/>
            <person name="Kudrna D."/>
            <person name="Lee S."/>
            <person name="Talag J."/>
            <person name="Rajasekar S."/>
            <person name="Welchert J."/>
            <person name="Hsing Y.-I."/>
            <person name="Wing R.A."/>
        </authorList>
    </citation>
    <scope>NUCLEOTIDE SEQUENCE [LARGE SCALE GENOMIC DNA]</scope>
    <source>
        <strain evidence="2">SL10</strain>
    </source>
</reference>
<evidence type="ECO:0000313" key="3">
    <source>
        <dbReference type="Proteomes" id="UP000006591"/>
    </source>
</evidence>